<dbReference type="CDD" id="cd11035">
    <property type="entry name" value="P450cam-like"/>
    <property type="match status" value="1"/>
</dbReference>
<dbReference type="PRINTS" id="PR00359">
    <property type="entry name" value="BP450"/>
</dbReference>
<gene>
    <name evidence="8" type="primary">cyp143_2</name>
    <name evidence="8" type="ORF">MANY_41060</name>
</gene>
<dbReference type="Pfam" id="PF00067">
    <property type="entry name" value="p450"/>
    <property type="match status" value="1"/>
</dbReference>
<dbReference type="EMBL" id="AP022620">
    <property type="protein sequence ID" value="BBZ78769.1"/>
    <property type="molecule type" value="Genomic_DNA"/>
</dbReference>
<reference evidence="8 9" key="1">
    <citation type="journal article" date="2019" name="Emerg. Microbes Infect.">
        <title>Comprehensive subspecies identification of 175 nontuberculous mycobacteria species based on 7547 genomic profiles.</title>
        <authorList>
            <person name="Matsumoto Y."/>
            <person name="Kinjo T."/>
            <person name="Motooka D."/>
            <person name="Nabeya D."/>
            <person name="Jung N."/>
            <person name="Uechi K."/>
            <person name="Horii T."/>
            <person name="Iida T."/>
            <person name="Fujita J."/>
            <person name="Nakamura S."/>
        </authorList>
    </citation>
    <scope>NUCLEOTIDE SEQUENCE [LARGE SCALE GENOMIC DNA]</scope>
    <source>
        <strain evidence="8 9">JCM 30275</strain>
    </source>
</reference>
<dbReference type="PROSITE" id="PS00086">
    <property type="entry name" value="CYTOCHROME_P450"/>
    <property type="match status" value="1"/>
</dbReference>
<accession>A0A6N4WCL8</accession>
<evidence type="ECO:0000313" key="9">
    <source>
        <dbReference type="Proteomes" id="UP000467249"/>
    </source>
</evidence>
<dbReference type="Proteomes" id="UP000467249">
    <property type="component" value="Chromosome"/>
</dbReference>
<keyword evidence="5 7" id="KW-0408">Iron</keyword>
<evidence type="ECO:0000256" key="4">
    <source>
        <dbReference type="ARBA" id="ARBA00023002"/>
    </source>
</evidence>
<evidence type="ECO:0000256" key="3">
    <source>
        <dbReference type="ARBA" id="ARBA00022723"/>
    </source>
</evidence>
<dbReference type="InterPro" id="IPR017972">
    <property type="entry name" value="Cyt_P450_CS"/>
</dbReference>
<dbReference type="PRINTS" id="PR00385">
    <property type="entry name" value="P450"/>
</dbReference>
<keyword evidence="2 7" id="KW-0349">Heme</keyword>
<dbReference type="RefSeq" id="WP_163805872.1">
    <property type="nucleotide sequence ID" value="NZ_AP022620.1"/>
</dbReference>
<sequence length="396" mass="44098">MTNTDAIPRIDTDSLPMAIARDEAWRATQVAPVIAVADGYAVTTRRGAEEVLKHPEPFSSAKAFDMLQSPVPLVPIAFDPPTQTRYRQILQPFFSPRVIKPMEAHLRQQFIALVDPIAQRGHCDFVSEVAQVFPIQAFLTFFGLPLEMRHQFWEWKNAVLDLSSAGFAAEGDATQEGIRKALEMYTYFTELIPQRRRQGGEDVLSQILAKQPPDDLTDSEAVGLCFLFVLAGLDTVTDTLGCGMQRLAEHPDKRQAIVDDPALIPAAVEELLRLDPPAPFIPRVSSTEADIDTVRLGAETRVSTYLGAVNRDPAVFANPHEIDFHRTDNPHISFGLGPHRCLGSHLARLELAIAYQEWHKRIPHYRIKPGATPMVPWPHGTIGLESLHLEFDKAPS</sequence>
<protein>
    <submittedName>
        <fullName evidence="8">Putative cytochrome P450 143</fullName>
    </submittedName>
</protein>
<evidence type="ECO:0000256" key="1">
    <source>
        <dbReference type="ARBA" id="ARBA00010617"/>
    </source>
</evidence>
<evidence type="ECO:0000313" key="8">
    <source>
        <dbReference type="EMBL" id="BBZ78769.1"/>
    </source>
</evidence>
<keyword evidence="3 7" id="KW-0479">Metal-binding</keyword>
<dbReference type="InterPro" id="IPR001128">
    <property type="entry name" value="Cyt_P450"/>
</dbReference>
<dbReference type="PANTHER" id="PTHR46696:SF6">
    <property type="entry name" value="P450, PUTATIVE (EUROFUNG)-RELATED"/>
    <property type="match status" value="1"/>
</dbReference>
<dbReference type="InterPro" id="IPR002397">
    <property type="entry name" value="Cyt_P450_B"/>
</dbReference>
<keyword evidence="9" id="KW-1185">Reference proteome</keyword>
<dbReference type="GO" id="GO:0016705">
    <property type="term" value="F:oxidoreductase activity, acting on paired donors, with incorporation or reduction of molecular oxygen"/>
    <property type="evidence" value="ECO:0007669"/>
    <property type="project" value="InterPro"/>
</dbReference>
<dbReference type="GO" id="GO:0020037">
    <property type="term" value="F:heme binding"/>
    <property type="evidence" value="ECO:0007669"/>
    <property type="project" value="InterPro"/>
</dbReference>
<evidence type="ECO:0000256" key="7">
    <source>
        <dbReference type="RuleBase" id="RU000461"/>
    </source>
</evidence>
<keyword evidence="4 7" id="KW-0560">Oxidoreductase</keyword>
<proteinExistence type="inferred from homology"/>
<dbReference type="SUPFAM" id="SSF48264">
    <property type="entry name" value="Cytochrome P450"/>
    <property type="match status" value="1"/>
</dbReference>
<dbReference type="PANTHER" id="PTHR46696">
    <property type="entry name" value="P450, PUTATIVE (EUROFUNG)-RELATED"/>
    <property type="match status" value="1"/>
</dbReference>
<dbReference type="Gene3D" id="1.10.630.10">
    <property type="entry name" value="Cytochrome P450"/>
    <property type="match status" value="1"/>
</dbReference>
<dbReference type="AlphaFoldDB" id="A0A6N4WCL8"/>
<evidence type="ECO:0000256" key="5">
    <source>
        <dbReference type="ARBA" id="ARBA00023004"/>
    </source>
</evidence>
<dbReference type="KEGG" id="many:MANY_41060"/>
<dbReference type="GO" id="GO:0004497">
    <property type="term" value="F:monooxygenase activity"/>
    <property type="evidence" value="ECO:0007669"/>
    <property type="project" value="UniProtKB-KW"/>
</dbReference>
<evidence type="ECO:0000256" key="2">
    <source>
        <dbReference type="ARBA" id="ARBA00022617"/>
    </source>
</evidence>
<dbReference type="GO" id="GO:0005506">
    <property type="term" value="F:iron ion binding"/>
    <property type="evidence" value="ECO:0007669"/>
    <property type="project" value="InterPro"/>
</dbReference>
<dbReference type="InterPro" id="IPR036396">
    <property type="entry name" value="Cyt_P450_sf"/>
</dbReference>
<name>A0A6N4WCL8_9MYCO</name>
<evidence type="ECO:0000256" key="6">
    <source>
        <dbReference type="ARBA" id="ARBA00023033"/>
    </source>
</evidence>
<organism evidence="8 9">
    <name type="scientific">Mycolicibacterium anyangense</name>
    <dbReference type="NCBI Taxonomy" id="1431246"/>
    <lineage>
        <taxon>Bacteria</taxon>
        <taxon>Bacillati</taxon>
        <taxon>Actinomycetota</taxon>
        <taxon>Actinomycetes</taxon>
        <taxon>Mycobacteriales</taxon>
        <taxon>Mycobacteriaceae</taxon>
        <taxon>Mycolicibacterium</taxon>
    </lineage>
</organism>
<keyword evidence="6 7" id="KW-0503">Monooxygenase</keyword>
<comment type="similarity">
    <text evidence="1 7">Belongs to the cytochrome P450 family.</text>
</comment>